<feature type="compositionally biased region" description="Low complexity" evidence="1">
    <location>
        <begin position="60"/>
        <end position="131"/>
    </location>
</feature>
<evidence type="ECO:0000313" key="3">
    <source>
        <dbReference type="Proteomes" id="UP000886523"/>
    </source>
</evidence>
<feature type="compositionally biased region" description="Polar residues" evidence="1">
    <location>
        <begin position="292"/>
        <end position="302"/>
    </location>
</feature>
<evidence type="ECO:0000256" key="1">
    <source>
        <dbReference type="SAM" id="MobiDB-lite"/>
    </source>
</evidence>
<dbReference type="Proteomes" id="UP000886523">
    <property type="component" value="Unassembled WGS sequence"/>
</dbReference>
<accession>A0A9P6AX59</accession>
<dbReference type="AlphaFoldDB" id="A0A9P6AX59"/>
<keyword evidence="3" id="KW-1185">Reference proteome</keyword>
<proteinExistence type="predicted"/>
<organism evidence="2 3">
    <name type="scientific">Hydnum rufescens UP504</name>
    <dbReference type="NCBI Taxonomy" id="1448309"/>
    <lineage>
        <taxon>Eukaryota</taxon>
        <taxon>Fungi</taxon>
        <taxon>Dikarya</taxon>
        <taxon>Basidiomycota</taxon>
        <taxon>Agaricomycotina</taxon>
        <taxon>Agaricomycetes</taxon>
        <taxon>Cantharellales</taxon>
        <taxon>Hydnaceae</taxon>
        <taxon>Hydnum</taxon>
    </lineage>
</organism>
<comment type="caution">
    <text evidence="2">The sequence shown here is derived from an EMBL/GenBank/DDBJ whole genome shotgun (WGS) entry which is preliminary data.</text>
</comment>
<feature type="compositionally biased region" description="Basic and acidic residues" evidence="1">
    <location>
        <begin position="31"/>
        <end position="44"/>
    </location>
</feature>
<gene>
    <name evidence="2" type="ORF">BS47DRAFT_976367</name>
</gene>
<dbReference type="EMBL" id="MU128974">
    <property type="protein sequence ID" value="KAF9513317.1"/>
    <property type="molecule type" value="Genomic_DNA"/>
</dbReference>
<evidence type="ECO:0000313" key="2">
    <source>
        <dbReference type="EMBL" id="KAF9513317.1"/>
    </source>
</evidence>
<protein>
    <submittedName>
        <fullName evidence="2">Uncharacterized protein</fullName>
    </submittedName>
</protein>
<feature type="region of interest" description="Disordered" evidence="1">
    <location>
        <begin position="1"/>
        <end position="181"/>
    </location>
</feature>
<feature type="region of interest" description="Disordered" evidence="1">
    <location>
        <begin position="240"/>
        <end position="308"/>
    </location>
</feature>
<feature type="compositionally biased region" description="Basic and acidic residues" evidence="1">
    <location>
        <begin position="242"/>
        <end position="251"/>
    </location>
</feature>
<name>A0A9P6AX59_9AGAM</name>
<feature type="compositionally biased region" description="Polar residues" evidence="1">
    <location>
        <begin position="143"/>
        <end position="161"/>
    </location>
</feature>
<feature type="region of interest" description="Disordered" evidence="1">
    <location>
        <begin position="194"/>
        <end position="225"/>
    </location>
</feature>
<reference evidence="2" key="1">
    <citation type="journal article" date="2020" name="Nat. Commun.">
        <title>Large-scale genome sequencing of mycorrhizal fungi provides insights into the early evolution of symbiotic traits.</title>
        <authorList>
            <person name="Miyauchi S."/>
            <person name="Kiss E."/>
            <person name="Kuo A."/>
            <person name="Drula E."/>
            <person name="Kohler A."/>
            <person name="Sanchez-Garcia M."/>
            <person name="Morin E."/>
            <person name="Andreopoulos B."/>
            <person name="Barry K.W."/>
            <person name="Bonito G."/>
            <person name="Buee M."/>
            <person name="Carver A."/>
            <person name="Chen C."/>
            <person name="Cichocki N."/>
            <person name="Clum A."/>
            <person name="Culley D."/>
            <person name="Crous P.W."/>
            <person name="Fauchery L."/>
            <person name="Girlanda M."/>
            <person name="Hayes R.D."/>
            <person name="Keri Z."/>
            <person name="LaButti K."/>
            <person name="Lipzen A."/>
            <person name="Lombard V."/>
            <person name="Magnuson J."/>
            <person name="Maillard F."/>
            <person name="Murat C."/>
            <person name="Nolan M."/>
            <person name="Ohm R.A."/>
            <person name="Pangilinan J."/>
            <person name="Pereira M.F."/>
            <person name="Perotto S."/>
            <person name="Peter M."/>
            <person name="Pfister S."/>
            <person name="Riley R."/>
            <person name="Sitrit Y."/>
            <person name="Stielow J.B."/>
            <person name="Szollosi G."/>
            <person name="Zifcakova L."/>
            <person name="Stursova M."/>
            <person name="Spatafora J.W."/>
            <person name="Tedersoo L."/>
            <person name="Vaario L.M."/>
            <person name="Yamada A."/>
            <person name="Yan M."/>
            <person name="Wang P."/>
            <person name="Xu J."/>
            <person name="Bruns T."/>
            <person name="Baldrian P."/>
            <person name="Vilgalys R."/>
            <person name="Dunand C."/>
            <person name="Henrissat B."/>
            <person name="Grigoriev I.V."/>
            <person name="Hibbett D."/>
            <person name="Nagy L.G."/>
            <person name="Martin F.M."/>
        </authorList>
    </citation>
    <scope>NUCLEOTIDE SEQUENCE</scope>
    <source>
        <strain evidence="2">UP504</strain>
    </source>
</reference>
<feature type="compositionally biased region" description="Polar residues" evidence="1">
    <location>
        <begin position="48"/>
        <end position="59"/>
    </location>
</feature>
<sequence length="308" mass="33093">MATLQETARLQFENNKRARRVIYAQAASRGNELRQRKEPGRSSEDATDSNPKPSLNRLRSGSGTSTSDSTTDFETPSTSTFLKGSTNRPHQSSLSSSNSSQPSVSSTHTSRSAQMKPSSSPLSPPTLSKDTPPLPPKDATPRISPSHSMQQLSSPTITFPSVTPPRRNPSIESALSPVVSRMRKRDADAIAQYMSRNRTLSGGDHTSSATSSTRSVSPVESRTKLVGRSALRPSVSAAALRMPEETSKDEISASPGQLRFRSTTIDLPGPPEANPRVTVGLSSRERLRPRETPSSGVDTGGSTARRRV</sequence>
<feature type="compositionally biased region" description="Low complexity" evidence="1">
    <location>
        <begin position="206"/>
        <end position="217"/>
    </location>
</feature>